<dbReference type="EMBL" id="CAADFH010000144">
    <property type="protein sequence ID" value="VFK01384.1"/>
    <property type="molecule type" value="Genomic_DNA"/>
</dbReference>
<dbReference type="PANTHER" id="PTHR43591">
    <property type="entry name" value="METHYLTRANSFERASE"/>
    <property type="match status" value="1"/>
</dbReference>
<keyword evidence="2" id="KW-0830">Ubiquinone</keyword>
<dbReference type="Gene3D" id="3.40.50.150">
    <property type="entry name" value="Vaccinia Virus protein VP39"/>
    <property type="match status" value="1"/>
</dbReference>
<dbReference type="AlphaFoldDB" id="A0A450V9C7"/>
<accession>A0A450V9C7</accession>
<dbReference type="SUPFAM" id="SSF53335">
    <property type="entry name" value="S-adenosyl-L-methionine-dependent methyltransferases"/>
    <property type="match status" value="1"/>
</dbReference>
<dbReference type="Pfam" id="PF13649">
    <property type="entry name" value="Methyltransf_25"/>
    <property type="match status" value="1"/>
</dbReference>
<evidence type="ECO:0000259" key="1">
    <source>
        <dbReference type="Pfam" id="PF13649"/>
    </source>
</evidence>
<dbReference type="CDD" id="cd02440">
    <property type="entry name" value="AdoMet_MTases"/>
    <property type="match status" value="1"/>
</dbReference>
<keyword evidence="2" id="KW-0808">Transferase</keyword>
<dbReference type="PANTHER" id="PTHR43591:SF24">
    <property type="entry name" value="2-METHOXY-6-POLYPRENYL-1,4-BENZOQUINOL METHYLASE, MITOCHONDRIAL"/>
    <property type="match status" value="1"/>
</dbReference>
<protein>
    <submittedName>
        <fullName evidence="2">Ubiquinone/menaquinone biosynthesis C-methylase UbiE</fullName>
    </submittedName>
</protein>
<dbReference type="InterPro" id="IPR041698">
    <property type="entry name" value="Methyltransf_25"/>
</dbReference>
<proteinExistence type="predicted"/>
<gene>
    <name evidence="2" type="ORF">BECKLFY1418A_GA0070994_11448</name>
</gene>
<sequence length="240" mass="27867">MDGAQIRPNQRVLDLMCGNGNLSKSLIERHHGIKDSLEIHGIDISEVQIRIGASLLGDEPGIFLRAGDAAEMAYPNHYFDSILRKSSSHEVRPPLQRKILDEAYRTLKPSGRFVDLTMLFDDVAERNDFYELTSLKDLMGGLHDLFENRHFYMHSEYFPMLRDVGFRDIEVLREFNYKIDLEYALSVYFKGDERKFDHFHECARSLDSLVDGKIYYICEEGRHFLMPPANIVRMRKSGVE</sequence>
<reference evidence="2" key="1">
    <citation type="submission" date="2019-02" db="EMBL/GenBank/DDBJ databases">
        <authorList>
            <person name="Gruber-Vodicka R. H."/>
            <person name="Seah K. B. B."/>
        </authorList>
    </citation>
    <scope>NUCLEOTIDE SEQUENCE</scope>
    <source>
        <strain evidence="2">BECK_M6</strain>
    </source>
</reference>
<keyword evidence="2" id="KW-0489">Methyltransferase</keyword>
<evidence type="ECO:0000313" key="2">
    <source>
        <dbReference type="EMBL" id="VFK01384.1"/>
    </source>
</evidence>
<dbReference type="GO" id="GO:0032259">
    <property type="term" value="P:methylation"/>
    <property type="evidence" value="ECO:0007669"/>
    <property type="project" value="UniProtKB-KW"/>
</dbReference>
<organism evidence="2">
    <name type="scientific">Candidatus Kentrum sp. LFY</name>
    <dbReference type="NCBI Taxonomy" id="2126342"/>
    <lineage>
        <taxon>Bacteria</taxon>
        <taxon>Pseudomonadati</taxon>
        <taxon>Pseudomonadota</taxon>
        <taxon>Gammaproteobacteria</taxon>
        <taxon>Candidatus Kentrum</taxon>
    </lineage>
</organism>
<dbReference type="InterPro" id="IPR029063">
    <property type="entry name" value="SAM-dependent_MTases_sf"/>
</dbReference>
<feature type="domain" description="Methyltransferase" evidence="1">
    <location>
        <begin position="12"/>
        <end position="111"/>
    </location>
</feature>
<name>A0A450V9C7_9GAMM</name>
<dbReference type="GO" id="GO:0008168">
    <property type="term" value="F:methyltransferase activity"/>
    <property type="evidence" value="ECO:0007669"/>
    <property type="project" value="UniProtKB-KW"/>
</dbReference>